<organism evidence="1">
    <name type="scientific">uncultured Caudovirales phage</name>
    <dbReference type="NCBI Taxonomy" id="2100421"/>
    <lineage>
        <taxon>Viruses</taxon>
        <taxon>Duplodnaviria</taxon>
        <taxon>Heunggongvirae</taxon>
        <taxon>Uroviricota</taxon>
        <taxon>Caudoviricetes</taxon>
        <taxon>Peduoviridae</taxon>
        <taxon>Maltschvirus</taxon>
        <taxon>Maltschvirus maltsch</taxon>
    </lineage>
</organism>
<proteinExistence type="predicted"/>
<accession>A0A6J5LJQ0</accession>
<reference evidence="1" key="1">
    <citation type="submission" date="2020-04" db="EMBL/GenBank/DDBJ databases">
        <authorList>
            <person name="Chiriac C."/>
            <person name="Salcher M."/>
            <person name="Ghai R."/>
            <person name="Kavagutti S V."/>
        </authorList>
    </citation>
    <scope>NUCLEOTIDE SEQUENCE</scope>
</reference>
<sequence>MSILLILFYCFGIQYERGGWWRVFSVIAVVGLVIDVIANYTELAIVTGDFPRKGEWTFSKRLRRLQQNNDWRGDFARYIGGCLDKIAPSGKHI</sequence>
<gene>
    <name evidence="1" type="ORF">UFOVP275_21</name>
</gene>
<protein>
    <submittedName>
        <fullName evidence="1">Uncharacterized protein</fullName>
    </submittedName>
</protein>
<evidence type="ECO:0000313" key="1">
    <source>
        <dbReference type="EMBL" id="CAB4134828.1"/>
    </source>
</evidence>
<dbReference type="EMBL" id="LR796290">
    <property type="protein sequence ID" value="CAB4134828.1"/>
    <property type="molecule type" value="Genomic_DNA"/>
</dbReference>
<name>A0A6J5LJQ0_9CAUD</name>